<keyword evidence="4" id="KW-0479">Metal-binding</keyword>
<keyword evidence="5" id="KW-0460">Magnesium</keyword>
<evidence type="ECO:0000256" key="6">
    <source>
        <dbReference type="ARBA" id="ARBA00023229"/>
    </source>
</evidence>
<evidence type="ECO:0000313" key="8">
    <source>
        <dbReference type="Proteomes" id="UP000694865"/>
    </source>
</evidence>
<dbReference type="PROSITE" id="PS00444">
    <property type="entry name" value="POLYPRENYL_SYNTHASE_2"/>
    <property type="match status" value="1"/>
</dbReference>
<dbReference type="RefSeq" id="XP_002738102.1">
    <property type="nucleotide sequence ID" value="XM_002738056.1"/>
</dbReference>
<accession>A0ABM0GVB4</accession>
<comment type="similarity">
    <text evidence="2 7">Belongs to the FPP/GGPP synthase family.</text>
</comment>
<protein>
    <submittedName>
        <fullName evidence="9">Decaprenyl-diphosphate synthase subunit 1-like</fullName>
    </submittedName>
</protein>
<evidence type="ECO:0000256" key="2">
    <source>
        <dbReference type="ARBA" id="ARBA00006706"/>
    </source>
</evidence>
<dbReference type="Proteomes" id="UP000694865">
    <property type="component" value="Unplaced"/>
</dbReference>
<organism evidence="8 9">
    <name type="scientific">Saccoglossus kowalevskii</name>
    <name type="common">Acorn worm</name>
    <dbReference type="NCBI Taxonomy" id="10224"/>
    <lineage>
        <taxon>Eukaryota</taxon>
        <taxon>Metazoa</taxon>
        <taxon>Hemichordata</taxon>
        <taxon>Enteropneusta</taxon>
        <taxon>Harrimaniidae</taxon>
        <taxon>Saccoglossus</taxon>
    </lineage>
</organism>
<evidence type="ECO:0000256" key="1">
    <source>
        <dbReference type="ARBA" id="ARBA00001946"/>
    </source>
</evidence>
<dbReference type="InterPro" id="IPR033749">
    <property type="entry name" value="Polyprenyl_synt_CS"/>
</dbReference>
<dbReference type="GeneID" id="100366414"/>
<dbReference type="InterPro" id="IPR008949">
    <property type="entry name" value="Isoprenoid_synthase_dom_sf"/>
</dbReference>
<keyword evidence="8" id="KW-1185">Reference proteome</keyword>
<evidence type="ECO:0000256" key="4">
    <source>
        <dbReference type="ARBA" id="ARBA00022723"/>
    </source>
</evidence>
<dbReference type="SFLD" id="SFLDS00005">
    <property type="entry name" value="Isoprenoid_Synthase_Type_I"/>
    <property type="match status" value="1"/>
</dbReference>
<dbReference type="InterPro" id="IPR000092">
    <property type="entry name" value="Polyprenyl_synt"/>
</dbReference>
<dbReference type="PANTHER" id="PTHR12001:SF69">
    <property type="entry name" value="ALL TRANS-POLYPRENYL-DIPHOSPHATE SYNTHASE PDSS1"/>
    <property type="match status" value="1"/>
</dbReference>
<dbReference type="PROSITE" id="PS00723">
    <property type="entry name" value="POLYPRENYL_SYNTHASE_1"/>
    <property type="match status" value="1"/>
</dbReference>
<proteinExistence type="inferred from homology"/>
<dbReference type="PANTHER" id="PTHR12001">
    <property type="entry name" value="GERANYLGERANYL PYROPHOSPHATE SYNTHASE"/>
    <property type="match status" value="1"/>
</dbReference>
<keyword evidence="3 7" id="KW-0808">Transferase</keyword>
<name>A0ABM0GVB4_SACKO</name>
<dbReference type="Gene3D" id="1.10.600.10">
    <property type="entry name" value="Farnesyl Diphosphate Synthase"/>
    <property type="match status" value="1"/>
</dbReference>
<evidence type="ECO:0000313" key="9">
    <source>
        <dbReference type="RefSeq" id="XP_002738102.1"/>
    </source>
</evidence>
<keyword evidence="6" id="KW-0414">Isoprene biosynthesis</keyword>
<dbReference type="SUPFAM" id="SSF48576">
    <property type="entry name" value="Terpenoid synthases"/>
    <property type="match status" value="1"/>
</dbReference>
<dbReference type="Pfam" id="PF00348">
    <property type="entry name" value="polyprenyl_synt"/>
    <property type="match status" value="1"/>
</dbReference>
<dbReference type="CDD" id="cd00685">
    <property type="entry name" value="Trans_IPPS_HT"/>
    <property type="match status" value="1"/>
</dbReference>
<sequence>MAAMRLPHRCRLLWKNTCSKVNLTNDVIINLPKSSCISRSSSICNGISERHMAKHLYPSDYISLKNTRYFCTNSSPKEAVTDPTKLTESELSQVCTNIKKELNTSKHNLNEISHYLFDGKGKAFRPMTVLLSAKACNYHSGLSTQVTQSQREVAMIAEMIHTASLIHDDVIDAADTRRGKAAVNEIWGQKNAILVGDFILSKSSALLARIGNKEVVIVISQAIDDLVRGEFMQLGSKEDENERFAHYLQKTYKKTASLIANSCKAVSILSGCNPAIVEITYQYGRNMGIAFQLVDDMLDYISSDTVMGKPTSTDLKLGLATSPVLFACQQYPELNALIMRRFSEPGDVEKARRLVAETDGIQQTRYLAQQYCNEAIKQISGLAESPARKALVTLTHKILNRIK</sequence>
<evidence type="ECO:0000256" key="3">
    <source>
        <dbReference type="ARBA" id="ARBA00022679"/>
    </source>
</evidence>
<reference evidence="9" key="1">
    <citation type="submission" date="2025-08" db="UniProtKB">
        <authorList>
            <consortium name="RefSeq"/>
        </authorList>
    </citation>
    <scope>IDENTIFICATION</scope>
    <source>
        <tissue evidence="9">Testes</tissue>
    </source>
</reference>
<comment type="cofactor">
    <cofactor evidence="1">
        <name>Mg(2+)</name>
        <dbReference type="ChEBI" id="CHEBI:18420"/>
    </cofactor>
</comment>
<evidence type="ECO:0000256" key="7">
    <source>
        <dbReference type="RuleBase" id="RU004466"/>
    </source>
</evidence>
<evidence type="ECO:0000256" key="5">
    <source>
        <dbReference type="ARBA" id="ARBA00022842"/>
    </source>
</evidence>
<gene>
    <name evidence="9" type="primary">LOC100366414</name>
</gene>